<evidence type="ECO:0000313" key="2">
    <source>
        <dbReference type="EMBL" id="RDK89492.1"/>
    </source>
</evidence>
<protein>
    <submittedName>
        <fullName evidence="2">Putative inner membrane protein YbjM</fullName>
    </submittedName>
</protein>
<keyword evidence="1" id="KW-1133">Transmembrane helix</keyword>
<feature type="transmembrane region" description="Helical" evidence="1">
    <location>
        <begin position="7"/>
        <end position="24"/>
    </location>
</feature>
<keyword evidence="1" id="KW-0472">Membrane</keyword>
<dbReference type="EMBL" id="QRAP01000007">
    <property type="protein sequence ID" value="RDK89492.1"/>
    <property type="molecule type" value="Genomic_DNA"/>
</dbReference>
<name>A0A370QMC4_9GAMM</name>
<feature type="transmembrane region" description="Helical" evidence="1">
    <location>
        <begin position="44"/>
        <end position="61"/>
    </location>
</feature>
<proteinExistence type="predicted"/>
<evidence type="ECO:0000256" key="1">
    <source>
        <dbReference type="SAM" id="Phobius"/>
    </source>
</evidence>
<dbReference type="AlphaFoldDB" id="A0A370QMC4"/>
<dbReference type="Proteomes" id="UP000254848">
    <property type="component" value="Unassembled WGS sequence"/>
</dbReference>
<gene>
    <name evidence="2" type="ORF">C8D90_107144</name>
</gene>
<organism evidence="2 3">
    <name type="scientific">Enterobacillus tribolii</name>
    <dbReference type="NCBI Taxonomy" id="1487935"/>
    <lineage>
        <taxon>Bacteria</taxon>
        <taxon>Pseudomonadati</taxon>
        <taxon>Pseudomonadota</taxon>
        <taxon>Gammaproteobacteria</taxon>
        <taxon>Enterobacterales</taxon>
        <taxon>Hafniaceae</taxon>
        <taxon>Enterobacillus</taxon>
    </lineage>
</organism>
<evidence type="ECO:0000313" key="3">
    <source>
        <dbReference type="Proteomes" id="UP000254848"/>
    </source>
</evidence>
<comment type="caution">
    <text evidence="2">The sequence shown here is derived from an EMBL/GenBank/DDBJ whole genome shotgun (WGS) entry which is preliminary data.</text>
</comment>
<feature type="transmembrane region" description="Helical" evidence="1">
    <location>
        <begin position="68"/>
        <end position="85"/>
    </location>
</feature>
<accession>A0A370QMC4</accession>
<keyword evidence="3" id="KW-1185">Reference proteome</keyword>
<dbReference type="Pfam" id="PF11045">
    <property type="entry name" value="YbjM"/>
    <property type="match status" value="1"/>
</dbReference>
<dbReference type="GO" id="GO:0016020">
    <property type="term" value="C:membrane"/>
    <property type="evidence" value="ECO:0007669"/>
    <property type="project" value="InterPro"/>
</dbReference>
<sequence length="123" mass="13556">MSDYRRWLGALVCFILVSVVFIALKGDGMPNAEYKLPANSGETSLLLYIVPGLVACSLSRGRRVLNPFLGAMAAMAVCMTLRYHANASLWQEAAYGVSAVCWCVFGAFIYLFALACMRRRSLF</sequence>
<dbReference type="RefSeq" id="WP_115459366.1">
    <property type="nucleotide sequence ID" value="NZ_QRAP01000007.1"/>
</dbReference>
<feature type="transmembrane region" description="Helical" evidence="1">
    <location>
        <begin position="97"/>
        <end position="117"/>
    </location>
</feature>
<keyword evidence="1" id="KW-0812">Transmembrane</keyword>
<dbReference type="InterPro" id="IPR020368">
    <property type="entry name" value="Uncharacterised_YbjM"/>
</dbReference>
<reference evidence="2 3" key="1">
    <citation type="submission" date="2018-07" db="EMBL/GenBank/DDBJ databases">
        <title>Genomic Encyclopedia of Type Strains, Phase IV (KMG-IV): sequencing the most valuable type-strain genomes for metagenomic binning, comparative biology and taxonomic classification.</title>
        <authorList>
            <person name="Goeker M."/>
        </authorList>
    </citation>
    <scope>NUCLEOTIDE SEQUENCE [LARGE SCALE GENOMIC DNA]</scope>
    <source>
        <strain evidence="2 3">DSM 103736</strain>
    </source>
</reference>
<dbReference type="OrthoDB" id="6540266at2"/>